<organism evidence="2 3">
    <name type="scientific">Microvirga arabica</name>
    <dbReference type="NCBI Taxonomy" id="1128671"/>
    <lineage>
        <taxon>Bacteria</taxon>
        <taxon>Pseudomonadati</taxon>
        <taxon>Pseudomonadota</taxon>
        <taxon>Alphaproteobacteria</taxon>
        <taxon>Hyphomicrobiales</taxon>
        <taxon>Methylobacteriaceae</taxon>
        <taxon>Microvirga</taxon>
    </lineage>
</organism>
<dbReference type="InterPro" id="IPR036365">
    <property type="entry name" value="PGBD-like_sf"/>
</dbReference>
<dbReference type="Pfam" id="PF01471">
    <property type="entry name" value="PG_binding_1"/>
    <property type="match status" value="1"/>
</dbReference>
<sequence>MSPARSVETSASLSKEEIREAQEALTRLGYGQLEADGVFGPGTRRSVEAFQLAQGLSVTGRLDADTLRVLRSSQTAAQP</sequence>
<comment type="caution">
    <text evidence="2">The sequence shown here is derived from an EMBL/GenBank/DDBJ whole genome shotgun (WGS) entry which is preliminary data.</text>
</comment>
<accession>A0ABV6YAR1</accession>
<evidence type="ECO:0000259" key="1">
    <source>
        <dbReference type="Pfam" id="PF01471"/>
    </source>
</evidence>
<gene>
    <name evidence="2" type="ORF">ACETIH_16965</name>
</gene>
<dbReference type="Proteomes" id="UP001593940">
    <property type="component" value="Unassembled WGS sequence"/>
</dbReference>
<dbReference type="SUPFAM" id="SSF47090">
    <property type="entry name" value="PGBD-like"/>
    <property type="match status" value="1"/>
</dbReference>
<evidence type="ECO:0000313" key="3">
    <source>
        <dbReference type="Proteomes" id="UP001593940"/>
    </source>
</evidence>
<keyword evidence="3" id="KW-1185">Reference proteome</keyword>
<dbReference type="InterPro" id="IPR036366">
    <property type="entry name" value="PGBDSf"/>
</dbReference>
<protein>
    <submittedName>
        <fullName evidence="2">Peptidoglycan-binding domain-containing protein</fullName>
    </submittedName>
</protein>
<name>A0ABV6YAR1_9HYPH</name>
<dbReference type="EMBL" id="JBHOMY010000048">
    <property type="protein sequence ID" value="MFC1458358.1"/>
    <property type="molecule type" value="Genomic_DNA"/>
</dbReference>
<dbReference type="Gene3D" id="1.10.101.10">
    <property type="entry name" value="PGBD-like superfamily/PGBD"/>
    <property type="match status" value="1"/>
</dbReference>
<reference evidence="2 3" key="1">
    <citation type="submission" date="2024-09" db="EMBL/GenBank/DDBJ databases">
        <title>Nodulacao em especies de Leguminosae Basais da Amazonia e Caracterizacao dos Rizobios e Bacterias Associadas aos Nodulos.</title>
        <authorList>
            <person name="Jambeiro I.C.A."/>
            <person name="Lopes I.S."/>
            <person name="Aguiar E.R.G.R."/>
            <person name="Santos A.F.J."/>
            <person name="Dos Santos J.M.F."/>
            <person name="Gross E."/>
        </authorList>
    </citation>
    <scope>NUCLEOTIDE SEQUENCE [LARGE SCALE GENOMIC DNA]</scope>
    <source>
        <strain evidence="2 3">BRUESC1165</strain>
    </source>
</reference>
<dbReference type="InterPro" id="IPR002477">
    <property type="entry name" value="Peptidoglycan-bd-like"/>
</dbReference>
<feature type="domain" description="Peptidoglycan binding-like" evidence="1">
    <location>
        <begin position="15"/>
        <end position="70"/>
    </location>
</feature>
<proteinExistence type="predicted"/>
<evidence type="ECO:0000313" key="2">
    <source>
        <dbReference type="EMBL" id="MFC1458358.1"/>
    </source>
</evidence>